<feature type="compositionally biased region" description="Basic and acidic residues" evidence="1">
    <location>
        <begin position="1"/>
        <end position="21"/>
    </location>
</feature>
<evidence type="ECO:0000313" key="2">
    <source>
        <dbReference type="EMBL" id="CAK8676921.1"/>
    </source>
</evidence>
<gene>
    <name evidence="2" type="ORF">CVLEPA_LOCUS6341</name>
</gene>
<dbReference type="EMBL" id="CAWYQH010000035">
    <property type="protein sequence ID" value="CAK8676921.1"/>
    <property type="molecule type" value="Genomic_DNA"/>
</dbReference>
<sequence>MTSTNRRESSRLQEINSRRILDTATRQRRLHRQLEALEKDNFQEDPLENIQETPKTKRPKFGIPSDQELENEAQHTQPSKKKKRTRGDHFKQRFRKTFAAVLEEQRQTLGDSEGPSYFHAVVPSSRYPPRYTVSQMDRVKLKTNKKVNEKTSIRKLQEELSHVKETFKQVIEENTSESYDLRRTSILKAQVVQLERQCMLLSQALSCKASVMLDTENMITDLIKEFQKLLVQETHGPDVFMSRKNLMSHIEAMHRVRAGFHKYSDLADPETLHVPIISGSKFSKLESLSCLDLCTNKKTYLNLCQVAYLEDKLCTLFKQLTSLQETLKMVTILPKLENDEVAKSPLSERYLYRDLFQKTQKDIGTCKKNVEECCNDLLALSLLHPSAPWHGIQNTSNFGVFDSQKLLSNMQGKLGSTRNEVKATVKGMCRAHNYLLHMHSLQLRAVKEEVHFYAETKRLHTHQINLLWQGITKAYDECESHIKNSISKPIANILQSWKKVRLLQTEAAHTEFITAITENELALEIVADKTINQSSGSQDFSEFGLQMQKQIDLLQQQYAKEVEEINSKIASYQEKNETEIVTILNSLHLK</sequence>
<organism evidence="2 3">
    <name type="scientific">Clavelina lepadiformis</name>
    <name type="common">Light-bulb sea squirt</name>
    <name type="synonym">Ascidia lepadiformis</name>
    <dbReference type="NCBI Taxonomy" id="159417"/>
    <lineage>
        <taxon>Eukaryota</taxon>
        <taxon>Metazoa</taxon>
        <taxon>Chordata</taxon>
        <taxon>Tunicata</taxon>
        <taxon>Ascidiacea</taxon>
        <taxon>Aplousobranchia</taxon>
        <taxon>Clavelinidae</taxon>
        <taxon>Clavelina</taxon>
    </lineage>
</organism>
<evidence type="ECO:0000313" key="3">
    <source>
        <dbReference type="Proteomes" id="UP001642483"/>
    </source>
</evidence>
<comment type="caution">
    <text evidence="2">The sequence shown here is derived from an EMBL/GenBank/DDBJ whole genome shotgun (WGS) entry which is preliminary data.</text>
</comment>
<feature type="region of interest" description="Disordered" evidence="1">
    <location>
        <begin position="1"/>
        <end position="23"/>
    </location>
</feature>
<keyword evidence="3" id="KW-1185">Reference proteome</keyword>
<feature type="compositionally biased region" description="Basic residues" evidence="1">
    <location>
        <begin position="78"/>
        <end position="88"/>
    </location>
</feature>
<protein>
    <submittedName>
        <fullName evidence="2">Uncharacterized protein</fullName>
    </submittedName>
</protein>
<reference evidence="2 3" key="1">
    <citation type="submission" date="2024-02" db="EMBL/GenBank/DDBJ databases">
        <authorList>
            <person name="Daric V."/>
            <person name="Darras S."/>
        </authorList>
    </citation>
    <scope>NUCLEOTIDE SEQUENCE [LARGE SCALE GENOMIC DNA]</scope>
</reference>
<feature type="region of interest" description="Disordered" evidence="1">
    <location>
        <begin position="36"/>
        <end position="88"/>
    </location>
</feature>
<evidence type="ECO:0000256" key="1">
    <source>
        <dbReference type="SAM" id="MobiDB-lite"/>
    </source>
</evidence>
<proteinExistence type="predicted"/>
<name>A0ABP0FC08_CLALP</name>
<dbReference type="Proteomes" id="UP001642483">
    <property type="component" value="Unassembled WGS sequence"/>
</dbReference>
<accession>A0ABP0FC08</accession>